<accession>A0AAV1QHZ4</accession>
<feature type="region of interest" description="Disordered" evidence="1">
    <location>
        <begin position="29"/>
        <end position="62"/>
    </location>
</feature>
<feature type="non-terminal residue" evidence="2">
    <location>
        <position position="1"/>
    </location>
</feature>
<gene>
    <name evidence="2" type="ORF">FSCOSCO3_A011660</name>
</gene>
<protein>
    <submittedName>
        <fullName evidence="2">Uncharacterized protein</fullName>
    </submittedName>
</protein>
<evidence type="ECO:0000313" key="3">
    <source>
        <dbReference type="Proteomes" id="UP001314229"/>
    </source>
</evidence>
<organism evidence="2 3">
    <name type="scientific">Scomber scombrus</name>
    <name type="common">Atlantic mackerel</name>
    <name type="synonym">Scomber vernalis</name>
    <dbReference type="NCBI Taxonomy" id="13677"/>
    <lineage>
        <taxon>Eukaryota</taxon>
        <taxon>Metazoa</taxon>
        <taxon>Chordata</taxon>
        <taxon>Craniata</taxon>
        <taxon>Vertebrata</taxon>
        <taxon>Euteleostomi</taxon>
        <taxon>Actinopterygii</taxon>
        <taxon>Neopterygii</taxon>
        <taxon>Teleostei</taxon>
        <taxon>Neoteleostei</taxon>
        <taxon>Acanthomorphata</taxon>
        <taxon>Pelagiaria</taxon>
        <taxon>Scombriformes</taxon>
        <taxon>Scombridae</taxon>
        <taxon>Scomber</taxon>
    </lineage>
</organism>
<keyword evidence="3" id="KW-1185">Reference proteome</keyword>
<name>A0AAV1QHZ4_SCOSC</name>
<proteinExistence type="predicted"/>
<evidence type="ECO:0000256" key="1">
    <source>
        <dbReference type="SAM" id="MobiDB-lite"/>
    </source>
</evidence>
<reference evidence="2 3" key="1">
    <citation type="submission" date="2024-01" db="EMBL/GenBank/DDBJ databases">
        <authorList>
            <person name="Alioto T."/>
            <person name="Alioto T."/>
            <person name="Gomez Garrido J."/>
        </authorList>
    </citation>
    <scope>NUCLEOTIDE SEQUENCE [LARGE SCALE GENOMIC DNA]</scope>
</reference>
<dbReference type="Proteomes" id="UP001314229">
    <property type="component" value="Unassembled WGS sequence"/>
</dbReference>
<comment type="caution">
    <text evidence="2">The sequence shown here is derived from an EMBL/GenBank/DDBJ whole genome shotgun (WGS) entry which is preliminary data.</text>
</comment>
<sequence length="81" mass="9064">RQRHVSRLHNKPKLTVFLPSYRGRYRAELTGPPGADTVADTRTRNSHAGVGGNIGAPTSQEESDDRAIYVMFQSRFRCDSC</sequence>
<dbReference type="AlphaFoldDB" id="A0AAV1QHZ4"/>
<evidence type="ECO:0000313" key="2">
    <source>
        <dbReference type="EMBL" id="CAK6983069.1"/>
    </source>
</evidence>
<dbReference type="EMBL" id="CAWUFR010001186">
    <property type="protein sequence ID" value="CAK6983069.1"/>
    <property type="molecule type" value="Genomic_DNA"/>
</dbReference>